<feature type="region of interest" description="Disordered" evidence="6">
    <location>
        <begin position="1608"/>
        <end position="1631"/>
    </location>
</feature>
<feature type="compositionally biased region" description="Basic and acidic residues" evidence="6">
    <location>
        <begin position="2681"/>
        <end position="2692"/>
    </location>
</feature>
<dbReference type="Pfam" id="PF22544">
    <property type="entry name" value="HYDIN_VesB_CFA65-like_Ig"/>
    <property type="match status" value="1"/>
</dbReference>
<feature type="compositionally biased region" description="Basic residues" evidence="6">
    <location>
        <begin position="928"/>
        <end position="937"/>
    </location>
</feature>
<evidence type="ECO:0000256" key="4">
    <source>
        <dbReference type="ARBA" id="ARBA00023069"/>
    </source>
</evidence>
<dbReference type="Gene3D" id="2.60.40.10">
    <property type="entry name" value="Immunoglobulins"/>
    <property type="match status" value="4"/>
</dbReference>
<feature type="compositionally biased region" description="Low complexity" evidence="6">
    <location>
        <begin position="482"/>
        <end position="494"/>
    </location>
</feature>
<evidence type="ECO:0000256" key="5">
    <source>
        <dbReference type="ARBA" id="ARBA00023273"/>
    </source>
</evidence>
<evidence type="ECO:0000259" key="7">
    <source>
        <dbReference type="Pfam" id="PF22544"/>
    </source>
</evidence>
<keyword evidence="9" id="KW-1185">Reference proteome</keyword>
<dbReference type="GO" id="GO:0005929">
    <property type="term" value="C:cilium"/>
    <property type="evidence" value="ECO:0007669"/>
    <property type="project" value="UniProtKB-SubCell"/>
</dbReference>
<dbReference type="InterPro" id="IPR053879">
    <property type="entry name" value="HYDIN_VesB_CFA65-like_Ig"/>
</dbReference>
<evidence type="ECO:0000256" key="6">
    <source>
        <dbReference type="SAM" id="MobiDB-lite"/>
    </source>
</evidence>
<dbReference type="InterPro" id="IPR013783">
    <property type="entry name" value="Ig-like_fold"/>
</dbReference>
<proteinExistence type="predicted"/>
<dbReference type="Proteomes" id="UP000789572">
    <property type="component" value="Unassembled WGS sequence"/>
</dbReference>
<feature type="region of interest" description="Disordered" evidence="6">
    <location>
        <begin position="209"/>
        <end position="243"/>
    </location>
</feature>
<feature type="domain" description="HYDIN/VesB/CFA65-like Ig-like" evidence="7">
    <location>
        <begin position="1642"/>
        <end position="1736"/>
    </location>
</feature>
<dbReference type="OrthoDB" id="252265at2759"/>
<feature type="region of interest" description="Disordered" evidence="6">
    <location>
        <begin position="920"/>
        <end position="965"/>
    </location>
</feature>
<keyword evidence="5" id="KW-0966">Cell projection</keyword>
<organism evidence="8 9">
    <name type="scientific">Paraglomus occultum</name>
    <dbReference type="NCBI Taxonomy" id="144539"/>
    <lineage>
        <taxon>Eukaryota</taxon>
        <taxon>Fungi</taxon>
        <taxon>Fungi incertae sedis</taxon>
        <taxon>Mucoromycota</taxon>
        <taxon>Glomeromycotina</taxon>
        <taxon>Glomeromycetes</taxon>
        <taxon>Paraglomerales</taxon>
        <taxon>Paraglomeraceae</taxon>
        <taxon>Paraglomus</taxon>
    </lineage>
</organism>
<dbReference type="PANTHER" id="PTHR39211:SF1">
    <property type="entry name" value="ABNORMAL SPINDLE-LIKE MICROCEPHALY-ASSOCIATED PROTEIN ASH DOMAIN-CONTAINING PROTEIN"/>
    <property type="match status" value="1"/>
</dbReference>
<evidence type="ECO:0000313" key="9">
    <source>
        <dbReference type="Proteomes" id="UP000789572"/>
    </source>
</evidence>
<reference evidence="8" key="1">
    <citation type="submission" date="2021-06" db="EMBL/GenBank/DDBJ databases">
        <authorList>
            <person name="Kallberg Y."/>
            <person name="Tangrot J."/>
            <person name="Rosling A."/>
        </authorList>
    </citation>
    <scope>NUCLEOTIDE SEQUENCE</scope>
    <source>
        <strain evidence="8">IA702</strain>
    </source>
</reference>
<feature type="compositionally biased region" description="Low complexity" evidence="6">
    <location>
        <begin position="12"/>
        <end position="21"/>
    </location>
</feature>
<feature type="compositionally biased region" description="Polar residues" evidence="6">
    <location>
        <begin position="824"/>
        <end position="838"/>
    </location>
</feature>
<keyword evidence="4" id="KW-0969">Cilium</keyword>
<feature type="compositionally biased region" description="Basic and acidic residues" evidence="6">
    <location>
        <begin position="211"/>
        <end position="241"/>
    </location>
</feature>
<feature type="compositionally biased region" description="Low complexity" evidence="6">
    <location>
        <begin position="953"/>
        <end position="965"/>
    </location>
</feature>
<sequence length="3282" mass="369419">MTTDHSQKHLSTSETTRSSSHSSPLFELVNLPSRLVLEKVYLNGLHALRRFKIRNISPHTLLVKLRSNLGSQIAFQLTNENLPEFQTYQLDASSREEDFSTRNQFNQLFNYVNHIDEVEISPGCEQKIIMAFLPVIDNKGRSALGRVLPVGNSESMVGVGSPTELEDREMMIGYTTGEEEEETSEFHEINGLLFFFAYIVNTEQSVTSLKPDSKIEANDQIEKSKRPSSKEEDKLPIHDTSTHYPKADSQLTIKFRSTVCRSVLWTDVGETGINFDDCVAGGTYFKDFTIWNRSEIELYWLLNTVDLSNSDREDWLKFTDYDTGEVLDAKPVSSFSHRRIRVTFRPKEIGEFNYDLQLENANDSSNVLEPRIHAVVRSVLREESLVVSSGNVLDFGDCCAGVWSNQQLVLKNVSKAPLEIHFSSANADILFRIEDALDSSTLDFKSRSYSADTDSSRRRGRDLMIRSENASVGGSTPTDANTTSEMSVSSTSTSRAPSPALFTRDNDVMGSSTDSITVNQTVENTKSMSLYGSPKHEDLGIEEMYKNNFPNSSAFIGDPLNKKIISEQESGLVQIEDLVLRPGEEKTVIVSYKPDKDSSARDFNAGHLTRRTFRIILNYAPITSKSVNFDPTGMERKIIQCKARSCTSFVDVKPKEVNFGDADVGKLKSMPIYVTNLSELTARVELQFSSKILNASRRDFTIPPKQTIEVRLDMYPRRVNVEYKKEVTLVNLQNRDNDQIIQVISTNIDKNRVTLHSLFYRILTSTRSHYLDFGSTVLNSPNVRTFTIENVSKKKLVLELTSSLPEEIIMYQKRETVDDATKTGAPSTSTTMVDNPDNQSSSVEEIESRSSQIQRREKLLESIADKRPVKKLPSAIESSGIGSSSRDLLLTNAVLSNVVGHHDTSFADGSSAAYLDLAASSAKDARRPPRRRPHKLQPGKNVGPAGFDRIKESNGTTTNTSGSTLITSGLVDDSYRKENEAYSGDSDSRWRSTFNSASNLHKQLSMTEPIEFSHMPVETIVAAFVNSKPISSLLFPKSAVEETYVRNQINLRRELSDRIAERQIVRISTVELEPGTERQIIVVFVPDGQLRQHIQGLPKTQDARILLRLVEFDQDIEQPEFENLIHGDLTQIPVRELLVRSTLCRSIMDLGQKNINFGVMDKNERRNKSIVIQNRSEVPLLYNIRKSGSIASGDLVFNSGRMGVIRGYGKKEVEFRFSPSLAGQFHERLFVENIQDNKNSSVISVKANIRRQSIFFIQSLNIDFGACLINETAARAQQIVISNMLKQSRTFEVRFDTQELKYNSCYGDLHFVIQDDVEGAPLPSGLISEEIQEEIEGLEQKVKIAKRKGQGDKAKKIEKRIARLRRGEVGRDTTEDEQVILPETSITSELLPKEDKLEAINDSHQPSTEELLSNRQESDIAKIESVEMPRRTATVISSSGKDTPKYKRTENSIIFPLEGRSTKTILVYFKAISTKSAAPGETDERSDFHALTPLTLQQVSGRIFVHEHKNTDIVKHITFRTVVYYDHSLYSQALEKDGSLLDTNPVSVPILAQNLQKTSVTPTLNTVSRTEATDANESEHSLPSFAHKMLATPLSHVVEAISSILPDHRHHSNSRTIKDADSSDSHTTPMENVEPLQEHLVIEPTTLDIGRLEVNQKHSYYFKISNRGDVELHYEIFIPKGEESFFQINELTGTLAPSTTQRVDFTVKAEHVGRQAHSLLIHDLTNKRHCKFTLQGYIHYTYYLKFPSLGEDGQAELDLGYCYVDPERKYSQVTPLLVENVTDQDLYISCQSNLSQQVCIFLDERGERGQVIETLLRARTMMTVWVALRPNLLGTMLGAGWRNTNMGAAGTGGQIVAATSTNTISEDRTLVGGIKFTIRVKEVTSLLPTSLGEPPADQASITEEKLIMVTSQTVKFTSLIGVSVLSLSDTLITLGSTSTLGEPIYGSFKLRNMSRRLPLDYVVECPSGNIIFDRTHGTLEGWGLEMVQIPAGTSDAGEVEVLSGEIDIEDKSQRIISFRVTPSKYGLFRDIIVVNNENHTGQTFEIEVRLFVDEELLHITKKDIPENNIDGLIVDTDLKFADSIKESERLPALVWNNVCVAVIDEESNVESKVDVVESGSEIKAVIQKSSSAATTPSYEVCVEVTNASRMDTVQILPKSNFDVDIRWESSEGSHFIQAKANDMRNADDNVFRRCGTSFEMFPSSKAYLYVSCPFPTMLKKSDSIALNQGKLVNTAGLLLLYDKVRDVAVKAIELLTNYYVSKGELSTKMIDLGKIGHSNSWADVSFQFTVKNLSSGPLQYQLDSPECIEILEEDGKSSEPMRWEAASKHIIPARDERLFSAVLKPRQIDSFSPGERTFDVNVFNMYNPNNVMTLKLKATLTLLELQFDRLVRGELVLPALYHPIPKPDAPCDSWFTISNTSDDDIRFEIGVELAPDVSQFVRVEVLSRFSNSPLIGSVSVSAHGSIEVRVRAYPIENVRIPQQAAYLVNPDGVGFGKLWLATKSAEGGVLRVSKNIPIRGVITESSTFFVPEKRIVFKTALYTSDNDANGDTGEYDQRPSMSRRSSVRKSRELVENTNDEGSLQRDSFVICNLSEKIPLQFRITVEGPLEVSASEVISISDVDENGCGVVGVGQKMALFVELKDSDRVISEDIKIFIEDKESLTSQRQTILVGIISERRERRAATKGRKDEATETPTVKQSNNKHDTGQSRNKTKPHLKTSSDLPVINLRGCKRIDETVGRYELDLGQQDLGSPTITRKITLENTSMKEISYKVKSVSPRDKSWLKISRTEDTLEASTDEHRRVAHQLTLSFFPTVRSTFLTYLIIENMDNPADTKTIRVIMEVVARQNLRRGASVPMENNHVFDIYVNGVDPDQPYIEMLNLFHGSEYSARSMVVHNRETIPLEFTFQTNLDYDDGTEMAFSTSRTSAKLFKTLVVDPESNVRVYIRLRPLPSREIQQALDKGIPRDPSEVEEKNIEIYVNCRLVKDYQQTVKVKAECRMPSLRVHYSDNGALMGKISRHNEEWTVKFEQEYRTISIENLLDSPLDYEIVNDTVYFELDIPDDDKRAAPRSKRLVNVRPNYKAIIDNIESVRREKYIQENVTVYNKNRPSENYWIPLQMSFGHISNFQLASGYRNSYAYGVIENHIVQFLSDFNSHTALFASLAEADDGIKCKMVDLEFRYFYIVDQLVHCSTNKTGENWFQVAILLFGTVLGSNIFQKYAPAYLKKPQDADAEARIWPPLLAKWVSPLNYFVSFFPIRNSGIETLRELHRSLIIVDKSLV</sequence>
<dbReference type="EMBL" id="CAJVPJ010000010">
    <property type="protein sequence ID" value="CAG8454386.1"/>
    <property type="molecule type" value="Genomic_DNA"/>
</dbReference>
<name>A0A9N8YWM2_9GLOM</name>
<feature type="compositionally biased region" description="Polar residues" evidence="6">
    <location>
        <begin position="468"/>
        <end position="481"/>
    </location>
</feature>
<protein>
    <submittedName>
        <fullName evidence="8">9240_t:CDS:1</fullName>
    </submittedName>
</protein>
<feature type="region of interest" description="Disordered" evidence="6">
    <location>
        <begin position="2547"/>
        <end position="2579"/>
    </location>
</feature>
<keyword evidence="3" id="KW-0963">Cytoplasm</keyword>
<feature type="region of interest" description="Disordered" evidence="6">
    <location>
        <begin position="447"/>
        <end position="513"/>
    </location>
</feature>
<feature type="region of interest" description="Disordered" evidence="6">
    <location>
        <begin position="818"/>
        <end position="854"/>
    </location>
</feature>
<evidence type="ECO:0000256" key="3">
    <source>
        <dbReference type="ARBA" id="ARBA00022490"/>
    </source>
</evidence>
<feature type="compositionally biased region" description="Low complexity" evidence="6">
    <location>
        <begin position="839"/>
        <end position="853"/>
    </location>
</feature>
<gene>
    <name evidence="8" type="ORF">POCULU_LOCUS209</name>
</gene>
<feature type="region of interest" description="Disordered" evidence="6">
    <location>
        <begin position="2681"/>
        <end position="2721"/>
    </location>
</feature>
<evidence type="ECO:0000256" key="2">
    <source>
        <dbReference type="ARBA" id="ARBA00004496"/>
    </source>
</evidence>
<dbReference type="PANTHER" id="PTHR39211">
    <property type="entry name" value="CHROMOSOME 7, WHOLE GENOME SHOTGUN SEQUENCE"/>
    <property type="match status" value="1"/>
</dbReference>
<feature type="region of interest" description="Disordered" evidence="6">
    <location>
        <begin position="1"/>
        <end position="21"/>
    </location>
</feature>
<evidence type="ECO:0000256" key="1">
    <source>
        <dbReference type="ARBA" id="ARBA00004138"/>
    </source>
</evidence>
<accession>A0A9N8YWM2</accession>
<comment type="subcellular location">
    <subcellularLocation>
        <location evidence="1">Cell projection</location>
        <location evidence="1">Cilium</location>
    </subcellularLocation>
    <subcellularLocation>
        <location evidence="2">Cytoplasm</location>
    </subcellularLocation>
</comment>
<feature type="compositionally biased region" description="Basic and acidic residues" evidence="6">
    <location>
        <begin position="454"/>
        <end position="465"/>
    </location>
</feature>
<dbReference type="GO" id="GO:0005737">
    <property type="term" value="C:cytoplasm"/>
    <property type="evidence" value="ECO:0007669"/>
    <property type="project" value="UniProtKB-SubCell"/>
</dbReference>
<evidence type="ECO:0000313" key="8">
    <source>
        <dbReference type="EMBL" id="CAG8454386.1"/>
    </source>
</evidence>
<comment type="caution">
    <text evidence="8">The sequence shown here is derived from an EMBL/GenBank/DDBJ whole genome shotgun (WGS) entry which is preliminary data.</text>
</comment>